<dbReference type="InterPro" id="IPR016181">
    <property type="entry name" value="Acyl_CoA_acyltransferase"/>
</dbReference>
<sequence>MTIRNLDYLFKPNAIALIGDGGDAEIIIARNLMRGGFKGPIMPVDPKRWALEGALAYRDIADLPVPPALAIITRPLPKIPPLIEQLGKRGARAAVIYSDARDLAEKERAALCQAVLDAAKPYLLRVLGPNSQGYNVPLANLNASLNHQRLLPGQIAFVTESGTIGQTAVDIGNHYGFGFSHLIHLGDGLDVDLADILDYLAGDYRVRAILLYLEHIGDARKFMSAARRAARVKPVIVLKPRRFPDTPDDTVYAAAFRRAGLLRVDDSDELLRMVEVLKAARLVNSDRLAIIGNSASMSLLATDILYDFGGRLAQFSEATQRGLESLIEPNTSPNPLDLGDQADEKTYGKALDLLFADPGVDGVLVIKTPSTFGDTTAVAEALLQRLTSHRCVIASFPGSLTGAEARQRLGRKIPTYEMAGDAVRAFMRIVQYKRNQALLMETPPSLPEEFTADVALAKTIIAKALAGGRHQLNEYEAMQLLGAYGIPVVETLTARSPNEAAEIAARLDQAVALKIISPDVVNKSQIGGVARYLISPEVVQQTATAMLMRLRTVAPAARFDGFVLQPMVPRDGAYEIALGVRPGGGFGPVIYFGQGGTEADTIDDFTCGLPPINLHLAREIMGQTRIYKRLRYSLLRRADLNALALTLVKISQMVVDLDELTELHINPLWVNAQGVVALDARVQLTPVTSTSGPAQRLAIRPYPKELEEALSLANGREMWLRPVLPEDEPALHALVSRASPEDLRRRFFQPIRELSHEMAAGLTQIDYDREIALVAAGPGLPGKAEIYAIVNLSADPNNDRAEYSILVDRALIGFGLGNRLMRRMIDYARTRGIGEIYGEVLKENKPMLQLNQALGFAILADTDDTSLYHVILKLHDIGSSAG</sequence>
<organism evidence="5 6">
    <name type="scientific">Candidatus Competibacter denitrificans Run_A_D11</name>
    <dbReference type="NCBI Taxonomy" id="1400863"/>
    <lineage>
        <taxon>Bacteria</taxon>
        <taxon>Pseudomonadati</taxon>
        <taxon>Pseudomonadota</taxon>
        <taxon>Gammaproteobacteria</taxon>
        <taxon>Candidatus Competibacteraceae</taxon>
        <taxon>Candidatus Competibacter</taxon>
    </lineage>
</organism>
<dbReference type="Gene3D" id="3.40.50.261">
    <property type="entry name" value="Succinyl-CoA synthetase domains"/>
    <property type="match status" value="2"/>
</dbReference>
<dbReference type="Pfam" id="PF00583">
    <property type="entry name" value="Acetyltransf_1"/>
    <property type="match status" value="1"/>
</dbReference>
<dbReference type="Gene3D" id="3.40.630.30">
    <property type="match status" value="1"/>
</dbReference>
<dbReference type="InterPro" id="IPR016102">
    <property type="entry name" value="Succinyl-CoA_synth-like"/>
</dbReference>
<evidence type="ECO:0000259" key="4">
    <source>
        <dbReference type="PROSITE" id="PS51186"/>
    </source>
</evidence>
<dbReference type="SUPFAM" id="SSF56059">
    <property type="entry name" value="Glutathione synthetase ATP-binding domain-like"/>
    <property type="match status" value="1"/>
</dbReference>
<feature type="domain" description="N-acetyltransferase" evidence="4">
    <location>
        <begin position="718"/>
        <end position="877"/>
    </location>
</feature>
<dbReference type="EMBL" id="CBTJ020000055">
    <property type="protein sequence ID" value="CDI03266.1"/>
    <property type="molecule type" value="Genomic_DNA"/>
</dbReference>
<evidence type="ECO:0000313" key="6">
    <source>
        <dbReference type="Proteomes" id="UP000035760"/>
    </source>
</evidence>
<dbReference type="InterPro" id="IPR032875">
    <property type="entry name" value="Succ_CoA_lig_flav_dom"/>
</dbReference>
<dbReference type="Pfam" id="PF13607">
    <property type="entry name" value="Succ_CoA_lig"/>
    <property type="match status" value="1"/>
</dbReference>
<keyword evidence="2" id="KW-0547">Nucleotide-binding</keyword>
<dbReference type="Pfam" id="PF13549">
    <property type="entry name" value="ATP-grasp_5"/>
    <property type="match status" value="1"/>
</dbReference>
<dbReference type="PANTHER" id="PTHR43334">
    <property type="entry name" value="ACETATE--COA LIGASE [ADP-FORMING]"/>
    <property type="match status" value="1"/>
</dbReference>
<evidence type="ECO:0000256" key="2">
    <source>
        <dbReference type="ARBA" id="ARBA00022741"/>
    </source>
</evidence>
<dbReference type="STRING" id="1400863.BN873_470008"/>
<evidence type="ECO:0000256" key="3">
    <source>
        <dbReference type="ARBA" id="ARBA00022840"/>
    </source>
</evidence>
<dbReference type="Pfam" id="PF13380">
    <property type="entry name" value="CoA_binding_2"/>
    <property type="match status" value="1"/>
</dbReference>
<dbReference type="GO" id="GO:0005524">
    <property type="term" value="F:ATP binding"/>
    <property type="evidence" value="ECO:0007669"/>
    <property type="project" value="UniProtKB-KW"/>
</dbReference>
<reference evidence="5" key="1">
    <citation type="submission" date="2013-07" db="EMBL/GenBank/DDBJ databases">
        <authorList>
            <person name="McIlroy S."/>
        </authorList>
    </citation>
    <scope>NUCLEOTIDE SEQUENCE [LARGE SCALE GENOMIC DNA]</scope>
    <source>
        <strain evidence="5">Run_A_D11</strain>
    </source>
</reference>
<dbReference type="InterPro" id="IPR036291">
    <property type="entry name" value="NAD(P)-bd_dom_sf"/>
</dbReference>
<dbReference type="OrthoDB" id="9807426at2"/>
<dbReference type="SUPFAM" id="SSF55729">
    <property type="entry name" value="Acyl-CoA N-acyltransferases (Nat)"/>
    <property type="match status" value="1"/>
</dbReference>
<keyword evidence="1" id="KW-0436">Ligase</keyword>
<dbReference type="Proteomes" id="UP000035760">
    <property type="component" value="Unassembled WGS sequence"/>
</dbReference>
<dbReference type="Gene3D" id="3.30.1490.20">
    <property type="entry name" value="ATP-grasp fold, A domain"/>
    <property type="match status" value="1"/>
</dbReference>
<dbReference type="InterPro" id="IPR000182">
    <property type="entry name" value="GNAT_dom"/>
</dbReference>
<dbReference type="Gene3D" id="3.30.470.20">
    <property type="entry name" value="ATP-grasp fold, B domain"/>
    <property type="match status" value="1"/>
</dbReference>
<dbReference type="GO" id="GO:0016747">
    <property type="term" value="F:acyltransferase activity, transferring groups other than amino-acyl groups"/>
    <property type="evidence" value="ECO:0007669"/>
    <property type="project" value="InterPro"/>
</dbReference>
<comment type="caution">
    <text evidence="5">The sequence shown here is derived from an EMBL/GenBank/DDBJ whole genome shotgun (WGS) entry which is preliminary data.</text>
</comment>
<accession>W6M5U8</accession>
<dbReference type="AlphaFoldDB" id="W6M5U8"/>
<dbReference type="InterPro" id="IPR051538">
    <property type="entry name" value="Acyl-CoA_Synth/Transferase"/>
</dbReference>
<dbReference type="Gene3D" id="3.40.50.720">
    <property type="entry name" value="NAD(P)-binding Rossmann-like Domain"/>
    <property type="match status" value="1"/>
</dbReference>
<dbReference type="SMART" id="SM00881">
    <property type="entry name" value="CoA_binding"/>
    <property type="match status" value="1"/>
</dbReference>
<dbReference type="SUPFAM" id="SSF52210">
    <property type="entry name" value="Succinyl-CoA synthetase domains"/>
    <property type="match status" value="2"/>
</dbReference>
<reference evidence="5" key="2">
    <citation type="submission" date="2014-03" db="EMBL/GenBank/DDBJ databases">
        <title>Candidatus Competibacter-lineage genomes retrieved from metagenomes reveal functional metabolic diversity.</title>
        <authorList>
            <person name="McIlroy S.J."/>
            <person name="Albertsen M."/>
            <person name="Andresen E.K."/>
            <person name="Saunders A.M."/>
            <person name="Kristiansen R."/>
            <person name="Stokholm-Bjerregaard M."/>
            <person name="Nielsen K.L."/>
            <person name="Nielsen P.H."/>
        </authorList>
    </citation>
    <scope>NUCLEOTIDE SEQUENCE</scope>
    <source>
        <strain evidence="5">Run_A_D11</strain>
    </source>
</reference>
<name>W6M5U8_9GAMM</name>
<dbReference type="RefSeq" id="WP_048673888.1">
    <property type="nucleotide sequence ID" value="NZ_CBTJ020000055.1"/>
</dbReference>
<keyword evidence="6" id="KW-1185">Reference proteome</keyword>
<evidence type="ECO:0000256" key="1">
    <source>
        <dbReference type="ARBA" id="ARBA00022598"/>
    </source>
</evidence>
<evidence type="ECO:0000313" key="5">
    <source>
        <dbReference type="EMBL" id="CDI03266.1"/>
    </source>
</evidence>
<dbReference type="InterPro" id="IPR003781">
    <property type="entry name" value="CoA-bd"/>
</dbReference>
<dbReference type="SUPFAM" id="SSF51735">
    <property type="entry name" value="NAD(P)-binding Rossmann-fold domains"/>
    <property type="match status" value="1"/>
</dbReference>
<dbReference type="PROSITE" id="PS51186">
    <property type="entry name" value="GNAT"/>
    <property type="match status" value="1"/>
</dbReference>
<dbReference type="InterPro" id="IPR013815">
    <property type="entry name" value="ATP_grasp_subdomain_1"/>
</dbReference>
<keyword evidence="3" id="KW-0067">ATP-binding</keyword>
<protein>
    <submittedName>
        <fullName evidence="5">GCN5-related N-acetyltransferase</fullName>
    </submittedName>
</protein>
<proteinExistence type="predicted"/>
<dbReference type="PANTHER" id="PTHR43334:SF1">
    <property type="entry name" value="3-HYDROXYPROPIONATE--COA LIGASE [ADP-FORMING]"/>
    <property type="match status" value="1"/>
</dbReference>
<dbReference type="GO" id="GO:0016874">
    <property type="term" value="F:ligase activity"/>
    <property type="evidence" value="ECO:0007669"/>
    <property type="project" value="UniProtKB-KW"/>
</dbReference>
<gene>
    <name evidence="5" type="ORF">BN873_470008</name>
</gene>